<dbReference type="Pfam" id="PF02698">
    <property type="entry name" value="DUF218"/>
    <property type="match status" value="1"/>
</dbReference>
<dbReference type="Gene3D" id="3.40.50.620">
    <property type="entry name" value="HUPs"/>
    <property type="match status" value="1"/>
</dbReference>
<dbReference type="OrthoDB" id="9782395at2"/>
<dbReference type="PANTHER" id="PTHR30336">
    <property type="entry name" value="INNER MEMBRANE PROTEIN, PROBABLE PERMEASE"/>
    <property type="match status" value="1"/>
</dbReference>
<dbReference type="CDD" id="cd06259">
    <property type="entry name" value="YdcF-like"/>
    <property type="match status" value="1"/>
</dbReference>
<proteinExistence type="predicted"/>
<keyword evidence="3" id="KW-1185">Reference proteome</keyword>
<organism evidence="2 3">
    <name type="scientific">Paenibacillus oryzae</name>
    <dbReference type="NCBI Taxonomy" id="1844972"/>
    <lineage>
        <taxon>Bacteria</taxon>
        <taxon>Bacillati</taxon>
        <taxon>Bacillota</taxon>
        <taxon>Bacilli</taxon>
        <taxon>Bacillales</taxon>
        <taxon>Paenibacillaceae</taxon>
        <taxon>Paenibacillus</taxon>
    </lineage>
</organism>
<protein>
    <recommendedName>
        <fullName evidence="1">DUF218 domain-containing protein</fullName>
    </recommendedName>
</protein>
<name>A0A1A5YQ04_9BACL</name>
<comment type="caution">
    <text evidence="2">The sequence shown here is derived from an EMBL/GenBank/DDBJ whole genome shotgun (WGS) entry which is preliminary data.</text>
</comment>
<dbReference type="InterPro" id="IPR051599">
    <property type="entry name" value="Cell_Envelope_Assoc"/>
</dbReference>
<reference evidence="2 3" key="1">
    <citation type="submission" date="2016-05" db="EMBL/GenBank/DDBJ databases">
        <title>Paenibacillus oryzae. sp. nov., isolated from the rice root.</title>
        <authorList>
            <person name="Zhang J."/>
            <person name="Zhang X."/>
        </authorList>
    </citation>
    <scope>NUCLEOTIDE SEQUENCE [LARGE SCALE GENOMIC DNA]</scope>
    <source>
        <strain evidence="2 3">1DrF-4</strain>
    </source>
</reference>
<dbReference type="STRING" id="1844972.A7K91_22490"/>
<dbReference type="InterPro" id="IPR014729">
    <property type="entry name" value="Rossmann-like_a/b/a_fold"/>
</dbReference>
<gene>
    <name evidence="2" type="ORF">A7K91_22490</name>
</gene>
<evidence type="ECO:0000313" key="2">
    <source>
        <dbReference type="EMBL" id="OBR67648.1"/>
    </source>
</evidence>
<dbReference type="RefSeq" id="WP_068680529.1">
    <property type="nucleotide sequence ID" value="NZ_LYPA01000032.1"/>
</dbReference>
<dbReference type="PANTHER" id="PTHR30336:SF20">
    <property type="entry name" value="DUF218 DOMAIN-CONTAINING PROTEIN"/>
    <property type="match status" value="1"/>
</dbReference>
<dbReference type="GO" id="GO:0005886">
    <property type="term" value="C:plasma membrane"/>
    <property type="evidence" value="ECO:0007669"/>
    <property type="project" value="TreeGrafter"/>
</dbReference>
<accession>A0A1A5YQ04</accession>
<feature type="domain" description="DUF218" evidence="1">
    <location>
        <begin position="40"/>
        <end position="162"/>
    </location>
</feature>
<dbReference type="AlphaFoldDB" id="A0A1A5YQ04"/>
<evidence type="ECO:0000313" key="3">
    <source>
        <dbReference type="Proteomes" id="UP000092024"/>
    </source>
</evidence>
<dbReference type="InterPro" id="IPR003848">
    <property type="entry name" value="DUF218"/>
</dbReference>
<evidence type="ECO:0000259" key="1">
    <source>
        <dbReference type="Pfam" id="PF02698"/>
    </source>
</evidence>
<dbReference type="EMBL" id="LYPA01000032">
    <property type="protein sequence ID" value="OBR67648.1"/>
    <property type="molecule type" value="Genomic_DNA"/>
</dbReference>
<sequence length="193" mass="21875">MRRRLAKRLLLTAAVILAWFAVHTAVILTDGLSDELKQADVAVVLGNKVEDSGEPSERLKARLDKAAELYDKGYFDHIIVSGGIGQEGFDEAQVMKSYLVQAGIPEESIIEDNKGINSDWTARNAARIMDEAGWESAMVISQYFHISRTKLAFKRMDIGPLYGAHADYYELRDVYSILREFPAYYKYVWKSIF</sequence>
<dbReference type="Proteomes" id="UP000092024">
    <property type="component" value="Unassembled WGS sequence"/>
</dbReference>